<keyword evidence="2" id="KW-0446">Lipid-binding</keyword>
<dbReference type="InterPro" id="IPR035984">
    <property type="entry name" value="Acyl-CoA-binding_sf"/>
</dbReference>
<evidence type="ECO:0000256" key="2">
    <source>
        <dbReference type="ARBA" id="ARBA00023121"/>
    </source>
</evidence>
<evidence type="ECO:0000259" key="3">
    <source>
        <dbReference type="PROSITE" id="PS51228"/>
    </source>
</evidence>
<protein>
    <submittedName>
        <fullName evidence="5">Acyl-CoA-binding protein</fullName>
    </submittedName>
</protein>
<organism evidence="4 5">
    <name type="scientific">Polistes dominula</name>
    <name type="common">European paper wasp</name>
    <name type="synonym">Vespa dominula</name>
    <dbReference type="NCBI Taxonomy" id="743375"/>
    <lineage>
        <taxon>Eukaryota</taxon>
        <taxon>Metazoa</taxon>
        <taxon>Ecdysozoa</taxon>
        <taxon>Arthropoda</taxon>
        <taxon>Hexapoda</taxon>
        <taxon>Insecta</taxon>
        <taxon>Pterygota</taxon>
        <taxon>Neoptera</taxon>
        <taxon>Endopterygota</taxon>
        <taxon>Hymenoptera</taxon>
        <taxon>Apocrita</taxon>
        <taxon>Aculeata</taxon>
        <taxon>Vespoidea</taxon>
        <taxon>Vespidae</taxon>
        <taxon>Polistinae</taxon>
        <taxon>Polistini</taxon>
        <taxon>Polistes</taxon>
    </lineage>
</organism>
<evidence type="ECO:0000256" key="1">
    <source>
        <dbReference type="ARBA" id="ARBA00005567"/>
    </source>
</evidence>
<evidence type="ECO:0000313" key="5">
    <source>
        <dbReference type="RefSeq" id="XP_015182150.1"/>
    </source>
</evidence>
<dbReference type="PRINTS" id="PR00689">
    <property type="entry name" value="ACOABINDINGP"/>
</dbReference>
<dbReference type="RefSeq" id="XP_015182150.1">
    <property type="nucleotide sequence ID" value="XM_015326664.1"/>
</dbReference>
<dbReference type="Gene3D" id="1.20.80.10">
    <property type="match status" value="1"/>
</dbReference>
<sequence length="88" mass="10173">MSLDENFTKASEDVKKLSYKPSNASLLELYSLYKQATVGDCDTDRPNVWEFEKKAKWDAWNKLKGMSQDTAKENYITKANELMKADEK</sequence>
<dbReference type="InterPro" id="IPR014352">
    <property type="entry name" value="FERM/acyl-CoA-bd_prot_sf"/>
</dbReference>
<dbReference type="InterPro" id="IPR000582">
    <property type="entry name" value="Acyl-CoA-binding_protein"/>
</dbReference>
<dbReference type="Proteomes" id="UP000694924">
    <property type="component" value="Unplaced"/>
</dbReference>
<dbReference type="GeneID" id="107069389"/>
<dbReference type="PANTHER" id="PTHR23310:SF62">
    <property type="entry name" value="ACYL-COA BINDING PROTEIN 1, ISOFORM A"/>
    <property type="match status" value="1"/>
</dbReference>
<dbReference type="Pfam" id="PF00887">
    <property type="entry name" value="ACBP"/>
    <property type="match status" value="1"/>
</dbReference>
<comment type="similarity">
    <text evidence="1">Belongs to the ACBP family.</text>
</comment>
<gene>
    <name evidence="5" type="primary">LOC107069389</name>
</gene>
<dbReference type="PANTHER" id="PTHR23310">
    <property type="entry name" value="ACYL-COA-BINDING PROTEIN, ACBP"/>
    <property type="match status" value="1"/>
</dbReference>
<feature type="domain" description="ACB" evidence="3">
    <location>
        <begin position="3"/>
        <end position="88"/>
    </location>
</feature>
<keyword evidence="4" id="KW-1185">Reference proteome</keyword>
<proteinExistence type="inferred from homology"/>
<dbReference type="PROSITE" id="PS51228">
    <property type="entry name" value="ACB_2"/>
    <property type="match status" value="1"/>
</dbReference>
<reference evidence="5" key="1">
    <citation type="submission" date="2025-08" db="UniProtKB">
        <authorList>
            <consortium name="RefSeq"/>
        </authorList>
    </citation>
    <scope>IDENTIFICATION</scope>
    <source>
        <tissue evidence="5">Whole body</tissue>
    </source>
</reference>
<evidence type="ECO:0000313" key="4">
    <source>
        <dbReference type="Proteomes" id="UP000694924"/>
    </source>
</evidence>
<dbReference type="InterPro" id="IPR022408">
    <property type="entry name" value="Acyl-CoA-binding_prot_CS"/>
</dbReference>
<accession>A0ABM1IPL3</accession>
<name>A0ABM1IPL3_POLDO</name>
<dbReference type="PROSITE" id="PS00880">
    <property type="entry name" value="ACB_1"/>
    <property type="match status" value="1"/>
</dbReference>
<dbReference type="SUPFAM" id="SSF47027">
    <property type="entry name" value="Acyl-CoA binding protein"/>
    <property type="match status" value="1"/>
</dbReference>